<name>A0AB34H568_ESCRO</name>
<gene>
    <name evidence="2" type="ORF">J1605_006436</name>
</gene>
<feature type="compositionally biased region" description="Low complexity" evidence="1">
    <location>
        <begin position="170"/>
        <end position="188"/>
    </location>
</feature>
<evidence type="ECO:0000313" key="3">
    <source>
        <dbReference type="Proteomes" id="UP001159641"/>
    </source>
</evidence>
<dbReference type="AlphaFoldDB" id="A0AB34H568"/>
<feature type="region of interest" description="Disordered" evidence="1">
    <location>
        <begin position="72"/>
        <end position="111"/>
    </location>
</feature>
<dbReference type="Proteomes" id="UP001159641">
    <property type="component" value="Unassembled WGS sequence"/>
</dbReference>
<reference evidence="2 3" key="1">
    <citation type="submission" date="2022-11" db="EMBL/GenBank/DDBJ databases">
        <title>Whole genome sequence of Eschrichtius robustus ER-17-0199.</title>
        <authorList>
            <person name="Bruniche-Olsen A."/>
            <person name="Black A.N."/>
            <person name="Fields C.J."/>
            <person name="Walden K."/>
            <person name="Dewoody J.A."/>
        </authorList>
    </citation>
    <scope>NUCLEOTIDE SEQUENCE [LARGE SCALE GENOMIC DNA]</scope>
    <source>
        <strain evidence="2">ER-17-0199</strain>
        <tissue evidence="2">Blubber</tissue>
    </source>
</reference>
<organism evidence="2 3">
    <name type="scientific">Eschrichtius robustus</name>
    <name type="common">California gray whale</name>
    <name type="synonym">Eschrichtius gibbosus</name>
    <dbReference type="NCBI Taxonomy" id="9764"/>
    <lineage>
        <taxon>Eukaryota</taxon>
        <taxon>Metazoa</taxon>
        <taxon>Chordata</taxon>
        <taxon>Craniata</taxon>
        <taxon>Vertebrata</taxon>
        <taxon>Euteleostomi</taxon>
        <taxon>Mammalia</taxon>
        <taxon>Eutheria</taxon>
        <taxon>Laurasiatheria</taxon>
        <taxon>Artiodactyla</taxon>
        <taxon>Whippomorpha</taxon>
        <taxon>Cetacea</taxon>
        <taxon>Mysticeti</taxon>
        <taxon>Eschrichtiidae</taxon>
        <taxon>Eschrichtius</taxon>
    </lineage>
</organism>
<feature type="compositionally biased region" description="Polar residues" evidence="1">
    <location>
        <begin position="73"/>
        <end position="93"/>
    </location>
</feature>
<accession>A0AB34H568</accession>
<feature type="region of interest" description="Disordered" evidence="1">
    <location>
        <begin position="169"/>
        <end position="188"/>
    </location>
</feature>
<dbReference type="EMBL" id="JAIQCJ010001995">
    <property type="protein sequence ID" value="KAJ8786216.1"/>
    <property type="molecule type" value="Genomic_DNA"/>
</dbReference>
<comment type="caution">
    <text evidence="2">The sequence shown here is derived from an EMBL/GenBank/DDBJ whole genome shotgun (WGS) entry which is preliminary data.</text>
</comment>
<sequence length="188" mass="19668">MGRSGCGGRVPYPLGLSSLVCKMRSLFPPGQLLGERRWPHSPGHLFSCPPWGLGPALLFPCLEPLRVVPSPPSGLSFSATSSGKPSLTTQESLGPQEGTRHTTPSRKLETTQGLVDGRLDGGACVHREMHGVTTAGSVPTPGTVPGTQQPQGTVCLVNEEPLCPGEARRLAAGRSRAGSDSTRGRGWV</sequence>
<keyword evidence="3" id="KW-1185">Reference proteome</keyword>
<protein>
    <submittedName>
        <fullName evidence="2">Uncharacterized protein</fullName>
    </submittedName>
</protein>
<proteinExistence type="predicted"/>
<evidence type="ECO:0000256" key="1">
    <source>
        <dbReference type="SAM" id="MobiDB-lite"/>
    </source>
</evidence>
<evidence type="ECO:0000313" key="2">
    <source>
        <dbReference type="EMBL" id="KAJ8786216.1"/>
    </source>
</evidence>